<dbReference type="InterPro" id="IPR008969">
    <property type="entry name" value="CarboxyPept-like_regulatory"/>
</dbReference>
<accession>A0A444WBL4</accession>
<dbReference type="Pfam" id="PF18939">
    <property type="entry name" value="DUF5686"/>
    <property type="match status" value="1"/>
</dbReference>
<dbReference type="Pfam" id="PF13715">
    <property type="entry name" value="CarbopepD_reg_2"/>
    <property type="match status" value="1"/>
</dbReference>
<evidence type="ECO:0000313" key="3">
    <source>
        <dbReference type="Proteomes" id="UP000289775"/>
    </source>
</evidence>
<dbReference type="OrthoDB" id="604691at2"/>
<name>A0A444WBL4_9FLAO</name>
<sequence>MRVVYTLLLLICSIAVHAQYTVTGVVKDGSTNSPLPFASIIAKDGIIIVGDLDGKFTLETQTLQQELTISYTGYEDKTIKLQAGKNFYTVKLKAKPQELNEVIITQTDAGAQIIRHAINRKSVNDPQQKLNSFRYKTYNRLIITANPDSLSGKIDSVFVSEKAGRVLEKIDSTGFKFKKLIEKQHLYQTEKVSEYNYTKNEGLKENILATRMAGFKEPIYEFIGLQLQSYSVYNDVDLLETKYIGPLDDNAFSEYKYRVLDTVAIDNRETYMIYFTPKRAKKKKRLDGILYIDRATFGVAKAVFRVKNVLDINSTHYFKFEKDLNLWFPDKKTLKIVKGNNKQDINILGETIKFDAIDEASIPREKEASDFVYVYSESVNSEKEFNIPLVIKNPAIAIEIKEEAISRPEEYWKQYRTTTLDERGLNTYPALDSLVAEEKIEKLVKLGKRVITGYLPIGFFDLDLRQIVKYNNYEGFRLGLGGITNKKFSETFRIGGYGVYGTKDGEFKYNLGAAVRIGKFSDSWIGGSYTEDVQEIGSTNFATDKRVFKIYDPRPINVSTFYKYWRWQAYLETKIIPKTESRWSFNHTAVDPRFDYVFNVNDQLYSSYNLSTFEGTVQWNPFSDFMQTPEGRTEVEKRFPKFTFQYTQAIKGALDGDFNFSKFDFRAEYEKKYINGQKTSIVVQTGLALGEIPITHLYSTSPNNLDKDGVIARITFAGKNSFETMYFNEFFSSQYGMFQFKHALRRQNLFWKIKLTPVLVTRTVWGNMEHQERQVGQPYKTLEKGYYESGLELNEIFQGLGLTFFYRYGPYHLPDFDRNISIKLSFVLKLF</sequence>
<keyword evidence="1" id="KW-0732">Signal</keyword>
<evidence type="ECO:0000256" key="1">
    <source>
        <dbReference type="SAM" id="SignalP"/>
    </source>
</evidence>
<keyword evidence="3" id="KW-1185">Reference proteome</keyword>
<protein>
    <submittedName>
        <fullName evidence="2">Putative outer membrane protein</fullName>
    </submittedName>
</protein>
<gene>
    <name evidence="2" type="ORF">NU09_1546</name>
</gene>
<evidence type="ECO:0000313" key="2">
    <source>
        <dbReference type="EMBL" id="RYJ43208.1"/>
    </source>
</evidence>
<dbReference type="AlphaFoldDB" id="A0A444WBL4"/>
<dbReference type="InterPro" id="IPR043741">
    <property type="entry name" value="DUF5686"/>
</dbReference>
<dbReference type="Proteomes" id="UP000289775">
    <property type="component" value="Unassembled WGS sequence"/>
</dbReference>
<organism evidence="2 3">
    <name type="scientific">Flavobacterium beibuense</name>
    <dbReference type="NCBI Taxonomy" id="657326"/>
    <lineage>
        <taxon>Bacteria</taxon>
        <taxon>Pseudomonadati</taxon>
        <taxon>Bacteroidota</taxon>
        <taxon>Flavobacteriia</taxon>
        <taxon>Flavobacteriales</taxon>
        <taxon>Flavobacteriaceae</taxon>
        <taxon>Flavobacterium</taxon>
    </lineage>
</organism>
<feature type="signal peptide" evidence="1">
    <location>
        <begin position="1"/>
        <end position="18"/>
    </location>
</feature>
<dbReference type="Gene3D" id="2.60.40.1120">
    <property type="entry name" value="Carboxypeptidase-like, regulatory domain"/>
    <property type="match status" value="1"/>
</dbReference>
<dbReference type="SUPFAM" id="SSF49464">
    <property type="entry name" value="Carboxypeptidase regulatory domain-like"/>
    <property type="match status" value="1"/>
</dbReference>
<dbReference type="EMBL" id="JUIW01000005">
    <property type="protein sequence ID" value="RYJ43208.1"/>
    <property type="molecule type" value="Genomic_DNA"/>
</dbReference>
<proteinExistence type="predicted"/>
<comment type="caution">
    <text evidence="2">The sequence shown here is derived from an EMBL/GenBank/DDBJ whole genome shotgun (WGS) entry which is preliminary data.</text>
</comment>
<dbReference type="RefSeq" id="WP_129750690.1">
    <property type="nucleotide sequence ID" value="NZ_JUIW01000005.1"/>
</dbReference>
<reference evidence="2 3" key="1">
    <citation type="submission" date="2014-12" db="EMBL/GenBank/DDBJ databases">
        <title>Genome sequence of Flavobacterium beibuense RSKm HC5.</title>
        <authorList>
            <person name="Kim J.F."/>
            <person name="Song J.Y."/>
            <person name="Kwak M.-J."/>
            <person name="Lee S.-W."/>
        </authorList>
    </citation>
    <scope>NUCLEOTIDE SEQUENCE [LARGE SCALE GENOMIC DNA]</scope>
    <source>
        <strain evidence="2 3">RSKm HC5</strain>
    </source>
</reference>
<feature type="chain" id="PRO_5019426886" evidence="1">
    <location>
        <begin position="19"/>
        <end position="831"/>
    </location>
</feature>